<keyword evidence="2" id="KW-1185">Reference proteome</keyword>
<proteinExistence type="predicted"/>
<dbReference type="AlphaFoldDB" id="A0ABD6A9Y7"/>
<dbReference type="EMBL" id="JBHTBF010000002">
    <property type="protein sequence ID" value="MFC7316985.1"/>
    <property type="molecule type" value="Genomic_DNA"/>
</dbReference>
<evidence type="ECO:0000313" key="1">
    <source>
        <dbReference type="EMBL" id="MFC7316985.1"/>
    </source>
</evidence>
<dbReference type="RefSeq" id="WP_276303756.1">
    <property type="nucleotide sequence ID" value="NZ_CP119992.1"/>
</dbReference>
<accession>A0ABD6A9Y7</accession>
<organism evidence="1 2">
    <name type="scientific">Halomarina halobia</name>
    <dbReference type="NCBI Taxonomy" id="3033386"/>
    <lineage>
        <taxon>Archaea</taxon>
        <taxon>Methanobacteriati</taxon>
        <taxon>Methanobacteriota</taxon>
        <taxon>Stenosarchaea group</taxon>
        <taxon>Halobacteria</taxon>
        <taxon>Halobacteriales</taxon>
        <taxon>Natronomonadaceae</taxon>
        <taxon>Halomarina</taxon>
    </lineage>
</organism>
<reference evidence="1 2" key="1">
    <citation type="journal article" date="2019" name="Int. J. Syst. Evol. Microbiol.">
        <title>The Global Catalogue of Microorganisms (GCM) 10K type strain sequencing project: providing services to taxonomists for standard genome sequencing and annotation.</title>
        <authorList>
            <consortium name="The Broad Institute Genomics Platform"/>
            <consortium name="The Broad Institute Genome Sequencing Center for Infectious Disease"/>
            <person name="Wu L."/>
            <person name="Ma J."/>
        </authorList>
    </citation>
    <scope>NUCLEOTIDE SEQUENCE [LARGE SCALE GENOMIC DNA]</scope>
    <source>
        <strain evidence="1 2">PSR21</strain>
    </source>
</reference>
<comment type="caution">
    <text evidence="1">The sequence shown here is derived from an EMBL/GenBank/DDBJ whole genome shotgun (WGS) entry which is preliminary data.</text>
</comment>
<evidence type="ECO:0000313" key="2">
    <source>
        <dbReference type="Proteomes" id="UP001596547"/>
    </source>
</evidence>
<gene>
    <name evidence="1" type="ORF">ACFQPE_09280</name>
</gene>
<dbReference type="Proteomes" id="UP001596547">
    <property type="component" value="Unassembled WGS sequence"/>
</dbReference>
<protein>
    <recommendedName>
        <fullName evidence="3">ABC transporter permease</fullName>
    </recommendedName>
</protein>
<sequence>MSRFEPRRVGRAVADRICAWWFSIDRGWRATAIGIGLVLVVAVGSP</sequence>
<dbReference type="GeneID" id="79316362"/>
<evidence type="ECO:0008006" key="3">
    <source>
        <dbReference type="Google" id="ProtNLM"/>
    </source>
</evidence>
<name>A0ABD6A9Y7_9EURY</name>